<protein>
    <submittedName>
        <fullName evidence="1">Uncharacterized protein</fullName>
    </submittedName>
</protein>
<sequence length="45" mass="5111">MTLSPSLSPQVFANFGLLDYLFKISSKNQYWPILGRSQFCALGRD</sequence>
<name>A0ABV2HVR9_9HYPH</name>
<accession>A0ABV2HVR9</accession>
<dbReference type="Proteomes" id="UP001549036">
    <property type="component" value="Unassembled WGS sequence"/>
</dbReference>
<evidence type="ECO:0000313" key="2">
    <source>
        <dbReference type="Proteomes" id="UP001549036"/>
    </source>
</evidence>
<reference evidence="1 2" key="1">
    <citation type="submission" date="2024-06" db="EMBL/GenBank/DDBJ databases">
        <title>Genomic Encyclopedia of Type Strains, Phase IV (KMG-IV): sequencing the most valuable type-strain genomes for metagenomic binning, comparative biology and taxonomic classification.</title>
        <authorList>
            <person name="Goeker M."/>
        </authorList>
    </citation>
    <scope>NUCLEOTIDE SEQUENCE [LARGE SCALE GENOMIC DNA]</scope>
    <source>
        <strain evidence="1 2">DSM 29846</strain>
    </source>
</reference>
<evidence type="ECO:0000313" key="1">
    <source>
        <dbReference type="EMBL" id="MET3594423.1"/>
    </source>
</evidence>
<organism evidence="1 2">
    <name type="scientific">Mesorhizobium shonense</name>
    <dbReference type="NCBI Taxonomy" id="1209948"/>
    <lineage>
        <taxon>Bacteria</taxon>
        <taxon>Pseudomonadati</taxon>
        <taxon>Pseudomonadota</taxon>
        <taxon>Alphaproteobacteria</taxon>
        <taxon>Hyphomicrobiales</taxon>
        <taxon>Phyllobacteriaceae</taxon>
        <taxon>Mesorhizobium</taxon>
    </lineage>
</organism>
<keyword evidence="2" id="KW-1185">Reference proteome</keyword>
<gene>
    <name evidence="1" type="ORF">ABID26_003831</name>
</gene>
<comment type="caution">
    <text evidence="1">The sequence shown here is derived from an EMBL/GenBank/DDBJ whole genome shotgun (WGS) entry which is preliminary data.</text>
</comment>
<proteinExistence type="predicted"/>
<dbReference type="EMBL" id="JBEPLM010000007">
    <property type="protein sequence ID" value="MET3594423.1"/>
    <property type="molecule type" value="Genomic_DNA"/>
</dbReference>